<accession>A0AB34GTZ9</accession>
<comment type="caution">
    <text evidence="1">The sequence shown here is derived from an EMBL/GenBank/DDBJ whole genome shotgun (WGS) entry which is preliminary data.</text>
</comment>
<sequence length="115" mass="12974">MLLNVVNQHHFNRKTHKENKLVVTKGERLLLELLELLFDKFNAVAAAHSVVLGYLQDTVVTPLTQQEDVKLYDMADVWVKIQDVLQSTGSRHVGFSSCGTRAQSLWLTGSRVQAQ</sequence>
<gene>
    <name evidence="1" type="ORF">J1605_009577</name>
</gene>
<proteinExistence type="predicted"/>
<keyword evidence="2" id="KW-1185">Reference proteome</keyword>
<organism evidence="1 2">
    <name type="scientific">Eschrichtius robustus</name>
    <name type="common">California gray whale</name>
    <name type="synonym">Eschrichtius gibbosus</name>
    <dbReference type="NCBI Taxonomy" id="9764"/>
    <lineage>
        <taxon>Eukaryota</taxon>
        <taxon>Metazoa</taxon>
        <taxon>Chordata</taxon>
        <taxon>Craniata</taxon>
        <taxon>Vertebrata</taxon>
        <taxon>Euteleostomi</taxon>
        <taxon>Mammalia</taxon>
        <taxon>Eutheria</taxon>
        <taxon>Laurasiatheria</taxon>
        <taxon>Artiodactyla</taxon>
        <taxon>Whippomorpha</taxon>
        <taxon>Cetacea</taxon>
        <taxon>Mysticeti</taxon>
        <taxon>Eschrichtiidae</taxon>
        <taxon>Eschrichtius</taxon>
    </lineage>
</organism>
<reference evidence="1 2" key="1">
    <citation type="submission" date="2022-11" db="EMBL/GenBank/DDBJ databases">
        <title>Whole genome sequence of Eschrichtius robustus ER-17-0199.</title>
        <authorList>
            <person name="Bruniche-Olsen A."/>
            <person name="Black A.N."/>
            <person name="Fields C.J."/>
            <person name="Walden K."/>
            <person name="Dewoody J.A."/>
        </authorList>
    </citation>
    <scope>NUCLEOTIDE SEQUENCE [LARGE SCALE GENOMIC DNA]</scope>
    <source>
        <strain evidence="1">ER-17-0199</strain>
        <tissue evidence="1">Blubber</tissue>
    </source>
</reference>
<dbReference type="AlphaFoldDB" id="A0AB34GTZ9"/>
<name>A0AB34GTZ9_ESCRO</name>
<dbReference type="Proteomes" id="UP001159641">
    <property type="component" value="Unassembled WGS sequence"/>
</dbReference>
<evidence type="ECO:0000313" key="2">
    <source>
        <dbReference type="Proteomes" id="UP001159641"/>
    </source>
</evidence>
<evidence type="ECO:0000313" key="1">
    <source>
        <dbReference type="EMBL" id="KAJ8782969.1"/>
    </source>
</evidence>
<protein>
    <recommendedName>
        <fullName evidence="3">Exocyst complex component Sec8</fullName>
    </recommendedName>
</protein>
<evidence type="ECO:0008006" key="3">
    <source>
        <dbReference type="Google" id="ProtNLM"/>
    </source>
</evidence>
<dbReference type="EMBL" id="JAIQCJ010002089">
    <property type="protein sequence ID" value="KAJ8782969.1"/>
    <property type="molecule type" value="Genomic_DNA"/>
</dbReference>